<dbReference type="InterPro" id="IPR032466">
    <property type="entry name" value="Metal_Hydrolase"/>
</dbReference>
<protein>
    <submittedName>
        <fullName evidence="2">Metal-dependent hydrolase</fullName>
    </submittedName>
</protein>
<evidence type="ECO:0000313" key="2">
    <source>
        <dbReference type="EMBL" id="RUO23299.1"/>
    </source>
</evidence>
<gene>
    <name evidence="2" type="ORF">CWE08_01205</name>
</gene>
<dbReference type="InterPro" id="IPR051781">
    <property type="entry name" value="Metallo-dep_Hydrolase"/>
</dbReference>
<dbReference type="InterPro" id="IPR011059">
    <property type="entry name" value="Metal-dep_hydrolase_composite"/>
</dbReference>
<dbReference type="PANTHER" id="PTHR43135:SF3">
    <property type="entry name" value="ALPHA-D-RIBOSE 1-METHYLPHOSPHONATE 5-TRIPHOSPHATE DIPHOSPHATASE"/>
    <property type="match status" value="1"/>
</dbReference>
<dbReference type="AlphaFoldDB" id="A0A432W247"/>
<sequence length="421" mass="45597">MKQKIVLLLPLVAVISVFLLLPTPAHNPKTEGQSFILGPVQIFDGTEVVEASFIEVQNGMIVALHNAQPESDLAFIQGNHQWVIPGLIDAHVHAWGGALEDNLARGVTTVLDMFGDPRFLAQHKSTRSNREFSNQADLFGAGLLITAPQGHGTQYGIQVSTLSHPDQAMSLISERINTGSDFIKIVYTHEGAGYAHAPSISKSELEASIKAAHAQNLMAVVHISDAQSAMDAVQAGADGLVHSFFDEVISDELVALMQDNHVFVIPTMVVYEGMLRGSINERALFSNDDLNIERSARATLSRTFNNTEFPAHFYSNLLETTKKLHSAGISVLAGSDAPNPNTAHGWSLIIELMLLEEAGLPASTVLSAATQQPALAFNLPERGMIAPGMRADMLLLQDSPFEQLDTLLTPKGIWKNGFRVK</sequence>
<organism evidence="2 3">
    <name type="scientific">Aliidiomarina iranensis</name>
    <dbReference type="NCBI Taxonomy" id="1434071"/>
    <lineage>
        <taxon>Bacteria</taxon>
        <taxon>Pseudomonadati</taxon>
        <taxon>Pseudomonadota</taxon>
        <taxon>Gammaproteobacteria</taxon>
        <taxon>Alteromonadales</taxon>
        <taxon>Idiomarinaceae</taxon>
        <taxon>Aliidiomarina</taxon>
    </lineage>
</organism>
<keyword evidence="2" id="KW-0378">Hydrolase</keyword>
<keyword evidence="3" id="KW-1185">Reference proteome</keyword>
<dbReference type="Gene3D" id="3.40.50.10910">
    <property type="entry name" value="Amidohydrolase"/>
    <property type="match status" value="1"/>
</dbReference>
<dbReference type="SUPFAM" id="SSF51338">
    <property type="entry name" value="Composite domain of metallo-dependent hydrolases"/>
    <property type="match status" value="1"/>
</dbReference>
<dbReference type="Gene3D" id="3.30.110.90">
    <property type="entry name" value="Amidohydrolase"/>
    <property type="match status" value="1"/>
</dbReference>
<dbReference type="PANTHER" id="PTHR43135">
    <property type="entry name" value="ALPHA-D-RIBOSE 1-METHYLPHOSPHONATE 5-TRIPHOSPHATE DIPHOSPHATASE"/>
    <property type="match status" value="1"/>
</dbReference>
<dbReference type="GO" id="GO:0016810">
    <property type="term" value="F:hydrolase activity, acting on carbon-nitrogen (but not peptide) bonds"/>
    <property type="evidence" value="ECO:0007669"/>
    <property type="project" value="InterPro"/>
</dbReference>
<feature type="domain" description="Amidohydrolase-related" evidence="1">
    <location>
        <begin position="82"/>
        <end position="417"/>
    </location>
</feature>
<evidence type="ECO:0000259" key="1">
    <source>
        <dbReference type="Pfam" id="PF01979"/>
    </source>
</evidence>
<dbReference type="SUPFAM" id="SSF51556">
    <property type="entry name" value="Metallo-dependent hydrolases"/>
    <property type="match status" value="1"/>
</dbReference>
<evidence type="ECO:0000313" key="3">
    <source>
        <dbReference type="Proteomes" id="UP000288395"/>
    </source>
</evidence>
<accession>A0A432W247</accession>
<dbReference type="Pfam" id="PF01979">
    <property type="entry name" value="Amidohydro_1"/>
    <property type="match status" value="1"/>
</dbReference>
<dbReference type="InterPro" id="IPR006680">
    <property type="entry name" value="Amidohydro-rel"/>
</dbReference>
<dbReference type="RefSeq" id="WP_126764842.1">
    <property type="nucleotide sequence ID" value="NZ_PIPJ01000001.1"/>
</dbReference>
<proteinExistence type="predicted"/>
<dbReference type="Gene3D" id="2.30.40.10">
    <property type="entry name" value="Urease, subunit C, domain 1"/>
    <property type="match status" value="1"/>
</dbReference>
<dbReference type="OrthoDB" id="9782972at2"/>
<reference evidence="3" key="1">
    <citation type="journal article" date="2018" name="Front. Microbiol.">
        <title>Genome-Based Analysis Reveals the Taxonomy and Diversity of the Family Idiomarinaceae.</title>
        <authorList>
            <person name="Liu Y."/>
            <person name="Lai Q."/>
            <person name="Shao Z."/>
        </authorList>
    </citation>
    <scope>NUCLEOTIDE SEQUENCE [LARGE SCALE GENOMIC DNA]</scope>
    <source>
        <strain evidence="3">GBPy7</strain>
    </source>
</reference>
<name>A0A432W247_9GAMM</name>
<comment type="caution">
    <text evidence="2">The sequence shown here is derived from an EMBL/GenBank/DDBJ whole genome shotgun (WGS) entry which is preliminary data.</text>
</comment>
<dbReference type="Proteomes" id="UP000288395">
    <property type="component" value="Unassembled WGS sequence"/>
</dbReference>
<dbReference type="EMBL" id="PIPJ01000001">
    <property type="protein sequence ID" value="RUO23299.1"/>
    <property type="molecule type" value="Genomic_DNA"/>
</dbReference>
<dbReference type="Gene3D" id="1.20.58.520">
    <property type="entry name" value="Amidohydrolase"/>
    <property type="match status" value="1"/>
</dbReference>